<evidence type="ECO:0000256" key="1">
    <source>
        <dbReference type="ARBA" id="ARBA00006336"/>
    </source>
</evidence>
<reference evidence="11" key="1">
    <citation type="submission" date="2015-03" db="EMBL/GenBank/DDBJ databases">
        <authorList>
            <consortium name="Pathogen Informatics"/>
            <person name="Murphy D."/>
        </authorList>
    </citation>
    <scope>NUCLEOTIDE SEQUENCE [LARGE SCALE GENOMIC DNA]</scope>
    <source>
        <strain evidence="11">IP6945</strain>
    </source>
</reference>
<dbReference type="GO" id="GO:0019363">
    <property type="term" value="P:pyridine nucleotide biosynthetic process"/>
    <property type="evidence" value="ECO:0007669"/>
    <property type="project" value="UniProtKB-KW"/>
</dbReference>
<dbReference type="PANTHER" id="PTHR11080">
    <property type="entry name" value="PYRAZINAMIDASE/NICOTINAMIDASE"/>
    <property type="match status" value="1"/>
</dbReference>
<evidence type="ECO:0000256" key="5">
    <source>
        <dbReference type="ARBA" id="ARBA00037900"/>
    </source>
</evidence>
<evidence type="ECO:0000256" key="6">
    <source>
        <dbReference type="ARBA" id="ARBA00039017"/>
    </source>
</evidence>
<evidence type="ECO:0000256" key="3">
    <source>
        <dbReference type="ARBA" id="ARBA00022723"/>
    </source>
</evidence>
<dbReference type="GO" id="GO:0046872">
    <property type="term" value="F:metal ion binding"/>
    <property type="evidence" value="ECO:0007669"/>
    <property type="project" value="UniProtKB-KW"/>
</dbReference>
<evidence type="ECO:0000259" key="9">
    <source>
        <dbReference type="Pfam" id="PF00857"/>
    </source>
</evidence>
<comment type="pathway">
    <text evidence="5">Cofactor biosynthesis; nicotinate biosynthesis; nicotinate from nicotinamide: step 1/1.</text>
</comment>
<dbReference type="InterPro" id="IPR052347">
    <property type="entry name" value="Isochorismatase_Nicotinamidase"/>
</dbReference>
<evidence type="ECO:0000256" key="2">
    <source>
        <dbReference type="ARBA" id="ARBA00022642"/>
    </source>
</evidence>
<dbReference type="SUPFAM" id="SSF52499">
    <property type="entry name" value="Isochorismatase-like hydrolases"/>
    <property type="match status" value="1"/>
</dbReference>
<dbReference type="Proteomes" id="UP000041882">
    <property type="component" value="Unassembled WGS sequence"/>
</dbReference>
<dbReference type="GO" id="GO:0008936">
    <property type="term" value="F:nicotinamidase activity"/>
    <property type="evidence" value="ECO:0007669"/>
    <property type="project" value="UniProtKB-EC"/>
</dbReference>
<keyword evidence="4" id="KW-0378">Hydrolase</keyword>
<dbReference type="CDD" id="cd01011">
    <property type="entry name" value="nicotinamidase"/>
    <property type="match status" value="1"/>
</dbReference>
<name>A0A0T9P8C7_9GAMM</name>
<gene>
    <name evidence="10" type="ORF">ERS008472_01582</name>
</gene>
<dbReference type="PANTHER" id="PTHR11080:SF2">
    <property type="entry name" value="LD05707P"/>
    <property type="match status" value="1"/>
</dbReference>
<proteinExistence type="inferred from homology"/>
<sequence length="234" mass="25530">MNSALLLIDLQNDFCPGGALAVAEGDAVIAIANEAIATCLRHKIPVIASQDWHPAGHRSFAVNSQAEPWTVGDLAGLTQVWWPVHCVQNTSGAALHPQLNQQAITDIFRKGQDPDIDSYSAFFDNGRRAKTPLDDWLRQQEIDHLFIMGLATDYCVKYTVLDALTLSYKISVIREGCRGVNLQPQDSQQALDAMNAAGANIQSLEQFMAEIKALAGWRVSTSTEPNVAPFEPAT</sequence>
<keyword evidence="11" id="KW-1185">Reference proteome</keyword>
<keyword evidence="2" id="KW-0662">Pyridine nucleotide biosynthesis</keyword>
<dbReference type="FunFam" id="3.40.50.850:FF:000006">
    <property type="entry name" value="Bifunctional pyrazinamidase/nicotinamidase"/>
    <property type="match status" value="1"/>
</dbReference>
<dbReference type="RefSeq" id="WP_050113538.1">
    <property type="nucleotide sequence ID" value="NZ_CQAW01000005.1"/>
</dbReference>
<dbReference type="InterPro" id="IPR036380">
    <property type="entry name" value="Isochorismatase-like_sf"/>
</dbReference>
<keyword evidence="3" id="KW-0479">Metal-binding</keyword>
<accession>A0A0T9P8C7</accession>
<comment type="similarity">
    <text evidence="1">Belongs to the isochorismatase family.</text>
</comment>
<dbReference type="NCBIfam" id="NF008623">
    <property type="entry name" value="PRK11609.1"/>
    <property type="match status" value="1"/>
</dbReference>
<evidence type="ECO:0000256" key="4">
    <source>
        <dbReference type="ARBA" id="ARBA00022801"/>
    </source>
</evidence>
<dbReference type="InterPro" id="IPR000868">
    <property type="entry name" value="Isochorismatase-like_dom"/>
</dbReference>
<dbReference type="EMBL" id="CQAW01000005">
    <property type="protein sequence ID" value="CNH49115.1"/>
    <property type="molecule type" value="Genomic_DNA"/>
</dbReference>
<evidence type="ECO:0000256" key="8">
    <source>
        <dbReference type="ARBA" id="ARBA00072277"/>
    </source>
</evidence>
<evidence type="ECO:0000313" key="11">
    <source>
        <dbReference type="Proteomes" id="UP000041882"/>
    </source>
</evidence>
<evidence type="ECO:0000256" key="7">
    <source>
        <dbReference type="ARBA" id="ARBA00043224"/>
    </source>
</evidence>
<dbReference type="AlphaFoldDB" id="A0A0T9P8C7"/>
<feature type="domain" description="Isochorismatase-like" evidence="9">
    <location>
        <begin position="3"/>
        <end position="206"/>
    </location>
</feature>
<evidence type="ECO:0000313" key="10">
    <source>
        <dbReference type="EMBL" id="CNH49115.1"/>
    </source>
</evidence>
<dbReference type="Gene3D" id="3.40.50.850">
    <property type="entry name" value="Isochorismatase-like"/>
    <property type="match status" value="1"/>
</dbReference>
<dbReference type="Pfam" id="PF00857">
    <property type="entry name" value="Isochorismatase"/>
    <property type="match status" value="1"/>
</dbReference>
<organism evidence="10 11">
    <name type="scientific">Yersinia thracica</name>
    <dbReference type="NCBI Taxonomy" id="2890319"/>
    <lineage>
        <taxon>Bacteria</taxon>
        <taxon>Pseudomonadati</taxon>
        <taxon>Pseudomonadota</taxon>
        <taxon>Gammaproteobacteria</taxon>
        <taxon>Enterobacterales</taxon>
        <taxon>Yersiniaceae</taxon>
        <taxon>Yersinia</taxon>
    </lineage>
</organism>
<protein>
    <recommendedName>
        <fullName evidence="8">Nicotinamidase</fullName>
        <ecNumber evidence="6">3.5.1.19</ecNumber>
    </recommendedName>
    <alternativeName>
        <fullName evidence="7">Nicotinamide deamidase</fullName>
    </alternativeName>
</protein>
<dbReference type="EC" id="3.5.1.19" evidence="6"/>